<feature type="transmembrane region" description="Helical" evidence="8">
    <location>
        <begin position="122"/>
        <end position="144"/>
    </location>
</feature>
<dbReference type="PANTHER" id="PTHR12778:SF10">
    <property type="entry name" value="MAJOR FACILITATOR SUPERFAMILY DOMAIN-CONTAINING PROTEIN 3"/>
    <property type="match status" value="1"/>
</dbReference>
<evidence type="ECO:0000256" key="3">
    <source>
        <dbReference type="ARBA" id="ARBA00022448"/>
    </source>
</evidence>
<feature type="transmembrane region" description="Helical" evidence="8">
    <location>
        <begin position="189"/>
        <end position="208"/>
    </location>
</feature>
<protein>
    <submittedName>
        <fullName evidence="10">Anhydromuropeptide permease</fullName>
    </submittedName>
</protein>
<feature type="transmembrane region" description="Helical" evidence="8">
    <location>
        <begin position="382"/>
        <end position="405"/>
    </location>
</feature>
<evidence type="ECO:0000256" key="4">
    <source>
        <dbReference type="ARBA" id="ARBA00022692"/>
    </source>
</evidence>
<keyword evidence="11" id="KW-1185">Reference proteome</keyword>
<feature type="transmembrane region" description="Helical" evidence="8">
    <location>
        <begin position="97"/>
        <end position="116"/>
    </location>
</feature>
<keyword evidence="6 8" id="KW-0472">Membrane</keyword>
<dbReference type="Gene3D" id="1.20.1250.20">
    <property type="entry name" value="MFS general substrate transporter like domains"/>
    <property type="match status" value="1"/>
</dbReference>
<dbReference type="EMBL" id="BPQR01000070">
    <property type="protein sequence ID" value="GJE08297.1"/>
    <property type="molecule type" value="Genomic_DNA"/>
</dbReference>
<reference evidence="10" key="1">
    <citation type="journal article" date="2021" name="Front. Microbiol.">
        <title>Comprehensive Comparative Genomics and Phenotyping of Methylobacterium Species.</title>
        <authorList>
            <person name="Alessa O."/>
            <person name="Ogura Y."/>
            <person name="Fujitani Y."/>
            <person name="Takami H."/>
            <person name="Hayashi T."/>
            <person name="Sahin N."/>
            <person name="Tani A."/>
        </authorList>
    </citation>
    <scope>NUCLEOTIDE SEQUENCE</scope>
    <source>
        <strain evidence="10">LMG 23639</strain>
    </source>
</reference>
<comment type="caution">
    <text evidence="10">The sequence shown here is derived from an EMBL/GenBank/DDBJ whole genome shotgun (WGS) entry which is preliminary data.</text>
</comment>
<feature type="transmembrane region" description="Helical" evidence="8">
    <location>
        <begin position="344"/>
        <end position="370"/>
    </location>
</feature>
<evidence type="ECO:0000313" key="11">
    <source>
        <dbReference type="Proteomes" id="UP001055102"/>
    </source>
</evidence>
<dbReference type="SUPFAM" id="SSF103473">
    <property type="entry name" value="MFS general substrate transporter"/>
    <property type="match status" value="1"/>
</dbReference>
<name>A0ABQ4SYP7_9HYPH</name>
<gene>
    <name evidence="10" type="primary">ampG</name>
    <name evidence="10" type="ORF">AOPFMNJM_3633</name>
</gene>
<feature type="transmembrane region" description="Helical" evidence="8">
    <location>
        <begin position="283"/>
        <end position="307"/>
    </location>
</feature>
<organism evidence="10 11">
    <name type="scientific">Methylobacterium jeotgali</name>
    <dbReference type="NCBI Taxonomy" id="381630"/>
    <lineage>
        <taxon>Bacteria</taxon>
        <taxon>Pseudomonadati</taxon>
        <taxon>Pseudomonadota</taxon>
        <taxon>Alphaproteobacteria</taxon>
        <taxon>Hyphomicrobiales</taxon>
        <taxon>Methylobacteriaceae</taxon>
        <taxon>Methylobacterium</taxon>
    </lineage>
</organism>
<feature type="transmembrane region" description="Helical" evidence="8">
    <location>
        <begin position="25"/>
        <end position="48"/>
    </location>
</feature>
<feature type="domain" description="Major facilitator superfamily (MFS) profile" evidence="9">
    <location>
        <begin position="24"/>
        <end position="434"/>
    </location>
</feature>
<evidence type="ECO:0000259" key="9">
    <source>
        <dbReference type="PROSITE" id="PS50850"/>
    </source>
</evidence>
<dbReference type="NCBIfam" id="TIGR00901">
    <property type="entry name" value="2A0125"/>
    <property type="match status" value="1"/>
</dbReference>
<evidence type="ECO:0000256" key="7">
    <source>
        <dbReference type="SAM" id="MobiDB-lite"/>
    </source>
</evidence>
<feature type="region of interest" description="Disordered" evidence="7">
    <location>
        <begin position="448"/>
        <end position="468"/>
    </location>
</feature>
<feature type="transmembrane region" description="Helical" evidence="8">
    <location>
        <begin position="60"/>
        <end position="76"/>
    </location>
</feature>
<feature type="transmembrane region" description="Helical" evidence="8">
    <location>
        <begin position="165"/>
        <end position="183"/>
    </location>
</feature>
<dbReference type="PANTHER" id="PTHR12778">
    <property type="entry name" value="SOLUTE CARRIER FAMILY 33 ACETYL-COA TRANSPORTER -RELATED"/>
    <property type="match status" value="1"/>
</dbReference>
<evidence type="ECO:0000313" key="10">
    <source>
        <dbReference type="EMBL" id="GJE08297.1"/>
    </source>
</evidence>
<sequence>MAIQAAASPAPRKLRLRDLLEDRRAALMLALGFSSGLPLLLVLGTFTLRLAFSEIDVKSIGLFSYVALPYSLKFLWAPVVDRTDVPLLGRLLGRRRAWMVTTQLAVAACLVLMAFADPATNLWLLGLGAFLVAFCAATQDVVIDGWRIDAAGSDFQGILAATSNLGYRFGLVAAGAGALFIAAETGWRFAYLSMAALMAIGLVAALLAPPFDEARRTRAASEPEGPPRSRLWSVRRAILEPLTELHGRLGHALWAILLLVALYRMPDFVSGVMASPLYKDVGYGLTEIAAVSKLYGIWVGIAGGFAGGWAMQRLGMFRGLLIGAFLCAASNLSFSWLAMGAPEVWRLIVAISIDNFCGSFAGILLIAYMSSLTTPGYAATQYALFSSLYALPGKLAAGLSGFVVAAYGYPVFFLLTALVGIPVVLLCLAVGRPKPKADGAAELEALARNPSAGTEISSTGSQGATQGT</sequence>
<feature type="transmembrane region" description="Helical" evidence="8">
    <location>
        <begin position="319"/>
        <end position="338"/>
    </location>
</feature>
<dbReference type="RefSeq" id="WP_238277914.1">
    <property type="nucleotide sequence ID" value="NZ_BPQR01000070.1"/>
</dbReference>
<dbReference type="InterPro" id="IPR020846">
    <property type="entry name" value="MFS_dom"/>
</dbReference>
<keyword evidence="3" id="KW-0813">Transport</keyword>
<evidence type="ECO:0000256" key="6">
    <source>
        <dbReference type="ARBA" id="ARBA00023136"/>
    </source>
</evidence>
<evidence type="ECO:0000256" key="1">
    <source>
        <dbReference type="ARBA" id="ARBA00004141"/>
    </source>
</evidence>
<comment type="subcellular location">
    <subcellularLocation>
        <location evidence="1">Membrane</location>
        <topology evidence="1">Multi-pass membrane protein</topology>
    </subcellularLocation>
</comment>
<evidence type="ECO:0000256" key="2">
    <source>
        <dbReference type="ARBA" id="ARBA00008335"/>
    </source>
</evidence>
<dbReference type="Proteomes" id="UP001055102">
    <property type="component" value="Unassembled WGS sequence"/>
</dbReference>
<dbReference type="InterPro" id="IPR011701">
    <property type="entry name" value="MFS"/>
</dbReference>
<dbReference type="InterPro" id="IPR036259">
    <property type="entry name" value="MFS_trans_sf"/>
</dbReference>
<dbReference type="Pfam" id="PF07690">
    <property type="entry name" value="MFS_1"/>
    <property type="match status" value="1"/>
</dbReference>
<keyword evidence="4 8" id="KW-0812">Transmembrane</keyword>
<evidence type="ECO:0000256" key="8">
    <source>
        <dbReference type="SAM" id="Phobius"/>
    </source>
</evidence>
<feature type="compositionally biased region" description="Polar residues" evidence="7">
    <location>
        <begin position="451"/>
        <end position="468"/>
    </location>
</feature>
<evidence type="ECO:0000256" key="5">
    <source>
        <dbReference type="ARBA" id="ARBA00022989"/>
    </source>
</evidence>
<keyword evidence="5 8" id="KW-1133">Transmembrane helix</keyword>
<dbReference type="InterPro" id="IPR004752">
    <property type="entry name" value="AmpG_permease/AT-1"/>
</dbReference>
<proteinExistence type="inferred from homology"/>
<accession>A0ABQ4SYP7</accession>
<reference evidence="10" key="2">
    <citation type="submission" date="2021-08" db="EMBL/GenBank/DDBJ databases">
        <authorList>
            <person name="Tani A."/>
            <person name="Ola A."/>
            <person name="Ogura Y."/>
            <person name="Katsura K."/>
            <person name="Hayashi T."/>
        </authorList>
    </citation>
    <scope>NUCLEOTIDE SEQUENCE</scope>
    <source>
        <strain evidence="10">LMG 23639</strain>
    </source>
</reference>
<dbReference type="PROSITE" id="PS50850">
    <property type="entry name" value="MFS"/>
    <property type="match status" value="1"/>
</dbReference>
<feature type="transmembrane region" description="Helical" evidence="8">
    <location>
        <begin position="411"/>
        <end position="431"/>
    </location>
</feature>
<comment type="similarity">
    <text evidence="2">Belongs to the major facilitator superfamily.</text>
</comment>